<gene>
    <name evidence="1" type="ORF">AVEN_121147_1</name>
</gene>
<name>A0A4Y2DZL2_ARAVE</name>
<proteinExistence type="predicted"/>
<dbReference type="AlphaFoldDB" id="A0A4Y2DZL2"/>
<dbReference type="EMBL" id="BGPR01000478">
    <property type="protein sequence ID" value="GBM22333.1"/>
    <property type="molecule type" value="Genomic_DNA"/>
</dbReference>
<keyword evidence="2" id="KW-1185">Reference proteome</keyword>
<organism evidence="1 2">
    <name type="scientific">Araneus ventricosus</name>
    <name type="common">Orbweaver spider</name>
    <name type="synonym">Epeira ventricosa</name>
    <dbReference type="NCBI Taxonomy" id="182803"/>
    <lineage>
        <taxon>Eukaryota</taxon>
        <taxon>Metazoa</taxon>
        <taxon>Ecdysozoa</taxon>
        <taxon>Arthropoda</taxon>
        <taxon>Chelicerata</taxon>
        <taxon>Arachnida</taxon>
        <taxon>Araneae</taxon>
        <taxon>Araneomorphae</taxon>
        <taxon>Entelegynae</taxon>
        <taxon>Araneoidea</taxon>
        <taxon>Araneidae</taxon>
        <taxon>Araneus</taxon>
    </lineage>
</organism>
<evidence type="ECO:0000313" key="2">
    <source>
        <dbReference type="Proteomes" id="UP000499080"/>
    </source>
</evidence>
<dbReference type="Proteomes" id="UP000499080">
    <property type="component" value="Unassembled WGS sequence"/>
</dbReference>
<sequence>MKRDPKLNPELSASSVRHVCGDHFDLIYYNRYPIVIYPILHLESCEIPVFSTHLPTFLFKIPGDENGSLSMLELFCLQDGWSYEMHQDFLEICLKMRRARILGLNELASYDPVDHEFSEIPNVKLAASVPSGAMFLRSVLIWQYLRVMPLL</sequence>
<protein>
    <submittedName>
        <fullName evidence="1">Uncharacterized protein</fullName>
    </submittedName>
</protein>
<evidence type="ECO:0000313" key="1">
    <source>
        <dbReference type="EMBL" id="GBM22333.1"/>
    </source>
</evidence>
<comment type="caution">
    <text evidence="1">The sequence shown here is derived from an EMBL/GenBank/DDBJ whole genome shotgun (WGS) entry which is preliminary data.</text>
</comment>
<reference evidence="1 2" key="1">
    <citation type="journal article" date="2019" name="Sci. Rep.">
        <title>Orb-weaving spider Araneus ventricosus genome elucidates the spidroin gene catalogue.</title>
        <authorList>
            <person name="Kono N."/>
            <person name="Nakamura H."/>
            <person name="Ohtoshi R."/>
            <person name="Moran D.A.P."/>
            <person name="Shinohara A."/>
            <person name="Yoshida Y."/>
            <person name="Fujiwara M."/>
            <person name="Mori M."/>
            <person name="Tomita M."/>
            <person name="Arakawa K."/>
        </authorList>
    </citation>
    <scope>NUCLEOTIDE SEQUENCE [LARGE SCALE GENOMIC DNA]</scope>
</reference>
<accession>A0A4Y2DZL2</accession>